<proteinExistence type="predicted"/>
<evidence type="ECO:0000313" key="1">
    <source>
        <dbReference type="EMBL" id="CAJ61423.1"/>
    </source>
</evidence>
<dbReference type="HOGENOM" id="CLU_2879299_0_0_11"/>
<dbReference type="EMBL" id="CT573213">
    <property type="protein sequence ID" value="CAJ61423.1"/>
    <property type="molecule type" value="Genomic_DNA"/>
</dbReference>
<name>Q0RM29_FRAAA</name>
<dbReference type="STRING" id="326424.FRAAL2779"/>
<dbReference type="KEGG" id="fal:FRAAL2779"/>
<evidence type="ECO:0000313" key="2">
    <source>
        <dbReference type="Proteomes" id="UP000000657"/>
    </source>
</evidence>
<organism evidence="1 2">
    <name type="scientific">Frankia alni (strain DSM 45986 / CECT 9034 / ACN14a)</name>
    <dbReference type="NCBI Taxonomy" id="326424"/>
    <lineage>
        <taxon>Bacteria</taxon>
        <taxon>Bacillati</taxon>
        <taxon>Actinomycetota</taxon>
        <taxon>Actinomycetes</taxon>
        <taxon>Frankiales</taxon>
        <taxon>Frankiaceae</taxon>
        <taxon>Frankia</taxon>
    </lineage>
</organism>
<gene>
    <name evidence="1" type="ordered locus">FRAAL2779</name>
</gene>
<protein>
    <submittedName>
        <fullName evidence="1">Uncharacterized protein</fullName>
    </submittedName>
</protein>
<dbReference type="Proteomes" id="UP000000657">
    <property type="component" value="Chromosome"/>
</dbReference>
<dbReference type="AlphaFoldDB" id="Q0RM29"/>
<reference evidence="1 2" key="1">
    <citation type="journal article" date="2007" name="Genome Res.">
        <title>Genome characteristics of facultatively symbiotic Frankia sp. strains reflect host range and host plant biogeography.</title>
        <authorList>
            <person name="Normand P."/>
            <person name="Lapierre P."/>
            <person name="Tisa L.S."/>
            <person name="Gogarten J.P."/>
            <person name="Alloisio N."/>
            <person name="Bagnarol E."/>
            <person name="Bassi C.A."/>
            <person name="Berry A.M."/>
            <person name="Bickhart D.M."/>
            <person name="Choisne N."/>
            <person name="Couloux A."/>
            <person name="Cournoyer B."/>
            <person name="Cruveiller S."/>
            <person name="Daubin V."/>
            <person name="Demange N."/>
            <person name="Francino M.P."/>
            <person name="Goltsman E."/>
            <person name="Huang Y."/>
            <person name="Kopp O.R."/>
            <person name="Labarre L."/>
            <person name="Lapidus A."/>
            <person name="Lavire C."/>
            <person name="Marechal J."/>
            <person name="Martinez M."/>
            <person name="Mastronunzio J.E."/>
            <person name="Mullin B.C."/>
            <person name="Niemann J."/>
            <person name="Pujic P."/>
            <person name="Rawnsley T."/>
            <person name="Rouy Z."/>
            <person name="Schenowitz C."/>
            <person name="Sellstedt A."/>
            <person name="Tavares F."/>
            <person name="Tomkins J.P."/>
            <person name="Vallenet D."/>
            <person name="Valverde C."/>
            <person name="Wall L.G."/>
            <person name="Wang Y."/>
            <person name="Medigue C."/>
            <person name="Benson D.R."/>
        </authorList>
    </citation>
    <scope>NUCLEOTIDE SEQUENCE [LARGE SCALE GENOMIC DNA]</scope>
    <source>
        <strain evidence="2">DSM 45986 / CECT 9034 / ACN14a</strain>
    </source>
</reference>
<keyword evidence="2" id="KW-1185">Reference proteome</keyword>
<sequence length="63" mass="6805">MFALGWWGGRRQLWTQILIARQRHRALGRQGAPLPTGGWLWPGSGARAAGAVHEDTVTATPTG</sequence>
<accession>Q0RM29</accession>